<dbReference type="PROSITE" id="PS50157">
    <property type="entry name" value="ZINC_FINGER_C2H2_2"/>
    <property type="match status" value="3"/>
</dbReference>
<dbReference type="InterPro" id="IPR013087">
    <property type="entry name" value="Znf_C2H2_type"/>
</dbReference>
<keyword evidence="6" id="KW-0862">Zinc</keyword>
<comment type="subcellular location">
    <subcellularLocation>
        <location evidence="1">Nucleus</location>
    </subcellularLocation>
</comment>
<name>A0AAV2QXJ3_MEGNR</name>
<keyword evidence="10" id="KW-0539">Nucleus</keyword>
<sequence>MQNHNIGEHKDATHGNFSKELGNNLGNEVIKIEDFPWWKDKTTDEYVHIEEEKHTKHDTVIKGKGKSKHSTKSKLYQCTLGENNGEKAYRCNQRGKASSQNGHLISHKSIHTGDKSYQCSLCEKNFTQNVSLLKHMRVHTGEKKYQCHQCGKSFSQTSGLISHTRIHTGEKPYGCNQCD</sequence>
<dbReference type="InterPro" id="IPR036236">
    <property type="entry name" value="Znf_C2H2_sf"/>
</dbReference>
<evidence type="ECO:0000313" key="14">
    <source>
        <dbReference type="EMBL" id="CAL4101824.1"/>
    </source>
</evidence>
<keyword evidence="7" id="KW-0805">Transcription regulation</keyword>
<evidence type="ECO:0000256" key="7">
    <source>
        <dbReference type="ARBA" id="ARBA00023015"/>
    </source>
</evidence>
<dbReference type="SUPFAM" id="SSF57667">
    <property type="entry name" value="beta-beta-alpha zinc fingers"/>
    <property type="match status" value="2"/>
</dbReference>
<dbReference type="GO" id="GO:0005634">
    <property type="term" value="C:nucleus"/>
    <property type="evidence" value="ECO:0007669"/>
    <property type="project" value="UniProtKB-SubCell"/>
</dbReference>
<dbReference type="FunFam" id="3.30.160.60:FF:001437">
    <property type="entry name" value="Zinc finger protein 594"/>
    <property type="match status" value="1"/>
</dbReference>
<evidence type="ECO:0000256" key="11">
    <source>
        <dbReference type="PROSITE-ProRule" id="PRU00042"/>
    </source>
</evidence>
<keyword evidence="4" id="KW-0677">Repeat</keyword>
<dbReference type="AlphaFoldDB" id="A0AAV2QXJ3"/>
<dbReference type="FunFam" id="3.30.160.60:FF:000003">
    <property type="entry name" value="Zinc finger protein 3 homolog"/>
    <property type="match status" value="1"/>
</dbReference>
<evidence type="ECO:0000256" key="1">
    <source>
        <dbReference type="ARBA" id="ARBA00004123"/>
    </source>
</evidence>
<feature type="region of interest" description="Disordered" evidence="12">
    <location>
        <begin position="1"/>
        <end position="21"/>
    </location>
</feature>
<evidence type="ECO:0000256" key="8">
    <source>
        <dbReference type="ARBA" id="ARBA00023125"/>
    </source>
</evidence>
<organism evidence="14 15">
    <name type="scientific">Meganyctiphanes norvegica</name>
    <name type="common">Northern krill</name>
    <name type="synonym">Thysanopoda norvegica</name>
    <dbReference type="NCBI Taxonomy" id="48144"/>
    <lineage>
        <taxon>Eukaryota</taxon>
        <taxon>Metazoa</taxon>
        <taxon>Ecdysozoa</taxon>
        <taxon>Arthropoda</taxon>
        <taxon>Crustacea</taxon>
        <taxon>Multicrustacea</taxon>
        <taxon>Malacostraca</taxon>
        <taxon>Eumalacostraca</taxon>
        <taxon>Eucarida</taxon>
        <taxon>Euphausiacea</taxon>
        <taxon>Euphausiidae</taxon>
        <taxon>Meganyctiphanes</taxon>
    </lineage>
</organism>
<evidence type="ECO:0000256" key="5">
    <source>
        <dbReference type="ARBA" id="ARBA00022771"/>
    </source>
</evidence>
<evidence type="ECO:0000256" key="9">
    <source>
        <dbReference type="ARBA" id="ARBA00023163"/>
    </source>
</evidence>
<accession>A0AAV2QXJ3</accession>
<dbReference type="Proteomes" id="UP001497623">
    <property type="component" value="Unassembled WGS sequence"/>
</dbReference>
<dbReference type="EMBL" id="CAXKWB010011552">
    <property type="protein sequence ID" value="CAL4101824.1"/>
    <property type="molecule type" value="Genomic_DNA"/>
</dbReference>
<dbReference type="PANTHER" id="PTHR23226">
    <property type="entry name" value="ZINC FINGER AND SCAN DOMAIN-CONTAINING"/>
    <property type="match status" value="1"/>
</dbReference>
<evidence type="ECO:0000256" key="2">
    <source>
        <dbReference type="ARBA" id="ARBA00006991"/>
    </source>
</evidence>
<dbReference type="SMART" id="SM00355">
    <property type="entry name" value="ZnF_C2H2"/>
    <property type="match status" value="3"/>
</dbReference>
<keyword evidence="9" id="KW-0804">Transcription</keyword>
<dbReference type="PANTHER" id="PTHR23226:SF371">
    <property type="entry name" value="ZINC FINGER PROTEIN 112-LIKE PROTEIN"/>
    <property type="match status" value="1"/>
</dbReference>
<dbReference type="GO" id="GO:0000981">
    <property type="term" value="F:DNA-binding transcription factor activity, RNA polymerase II-specific"/>
    <property type="evidence" value="ECO:0007669"/>
    <property type="project" value="TreeGrafter"/>
</dbReference>
<comment type="similarity">
    <text evidence="2">Belongs to the krueppel C2H2-type zinc-finger protein family.</text>
</comment>
<keyword evidence="8" id="KW-0238">DNA-binding</keyword>
<evidence type="ECO:0000256" key="10">
    <source>
        <dbReference type="ARBA" id="ARBA00023242"/>
    </source>
</evidence>
<dbReference type="FunFam" id="3.30.160.60:FF:002343">
    <property type="entry name" value="Zinc finger protein 33A"/>
    <property type="match status" value="1"/>
</dbReference>
<evidence type="ECO:0000259" key="13">
    <source>
        <dbReference type="PROSITE" id="PS50157"/>
    </source>
</evidence>
<dbReference type="GO" id="GO:0000978">
    <property type="term" value="F:RNA polymerase II cis-regulatory region sequence-specific DNA binding"/>
    <property type="evidence" value="ECO:0007669"/>
    <property type="project" value="TreeGrafter"/>
</dbReference>
<feature type="domain" description="C2H2-type" evidence="13">
    <location>
        <begin position="117"/>
        <end position="144"/>
    </location>
</feature>
<feature type="compositionally biased region" description="Basic and acidic residues" evidence="12">
    <location>
        <begin position="1"/>
        <end position="13"/>
    </location>
</feature>
<dbReference type="PROSITE" id="PS00028">
    <property type="entry name" value="ZINC_FINGER_C2H2_1"/>
    <property type="match status" value="2"/>
</dbReference>
<reference evidence="14 15" key="1">
    <citation type="submission" date="2024-05" db="EMBL/GenBank/DDBJ databases">
        <authorList>
            <person name="Wallberg A."/>
        </authorList>
    </citation>
    <scope>NUCLEOTIDE SEQUENCE [LARGE SCALE GENOMIC DNA]</scope>
</reference>
<evidence type="ECO:0000256" key="3">
    <source>
        <dbReference type="ARBA" id="ARBA00022723"/>
    </source>
</evidence>
<dbReference type="Gene3D" id="3.30.160.60">
    <property type="entry name" value="Classic Zinc Finger"/>
    <property type="match status" value="4"/>
</dbReference>
<feature type="domain" description="C2H2-type" evidence="13">
    <location>
        <begin position="89"/>
        <end position="116"/>
    </location>
</feature>
<proteinExistence type="inferred from homology"/>
<evidence type="ECO:0000313" key="15">
    <source>
        <dbReference type="Proteomes" id="UP001497623"/>
    </source>
</evidence>
<comment type="caution">
    <text evidence="14">The sequence shown here is derived from an EMBL/GenBank/DDBJ whole genome shotgun (WGS) entry which is preliminary data.</text>
</comment>
<keyword evidence="5 11" id="KW-0863">Zinc-finger</keyword>
<feature type="non-terminal residue" evidence="14">
    <location>
        <position position="179"/>
    </location>
</feature>
<evidence type="ECO:0000256" key="4">
    <source>
        <dbReference type="ARBA" id="ARBA00022737"/>
    </source>
</evidence>
<dbReference type="GO" id="GO:0008270">
    <property type="term" value="F:zinc ion binding"/>
    <property type="evidence" value="ECO:0007669"/>
    <property type="project" value="UniProtKB-KW"/>
</dbReference>
<keyword evidence="15" id="KW-1185">Reference proteome</keyword>
<keyword evidence="3" id="KW-0479">Metal-binding</keyword>
<dbReference type="Pfam" id="PF00096">
    <property type="entry name" value="zf-C2H2"/>
    <property type="match status" value="2"/>
</dbReference>
<feature type="domain" description="C2H2-type" evidence="13">
    <location>
        <begin position="145"/>
        <end position="172"/>
    </location>
</feature>
<evidence type="ECO:0000256" key="12">
    <source>
        <dbReference type="SAM" id="MobiDB-lite"/>
    </source>
</evidence>
<gene>
    <name evidence="14" type="ORF">MNOR_LOCUS17103</name>
</gene>
<evidence type="ECO:0000256" key="6">
    <source>
        <dbReference type="ARBA" id="ARBA00022833"/>
    </source>
</evidence>
<protein>
    <recommendedName>
        <fullName evidence="13">C2H2-type domain-containing protein</fullName>
    </recommendedName>
</protein>